<evidence type="ECO:0000259" key="1">
    <source>
        <dbReference type="PROSITE" id="PS51462"/>
    </source>
</evidence>
<gene>
    <name evidence="2" type="ORF">MW290_30700</name>
</gene>
<evidence type="ECO:0000313" key="2">
    <source>
        <dbReference type="EMBL" id="URI09910.1"/>
    </source>
</evidence>
<feature type="domain" description="Nudix hydrolase" evidence="1">
    <location>
        <begin position="130"/>
        <end position="270"/>
    </location>
</feature>
<dbReference type="Proteomes" id="UP001056201">
    <property type="component" value="Chromosome 2"/>
</dbReference>
<sequence>MLPTDRSLPWPAPAADWPCIRQARHCGHARRRFRLRGQAVGSVAEHQLPLLQTLAPDLQVTPDHLSAPWLADGAAATAWFEPLNLRLRAAGAIPGWRDERFPVLPLQASTGAPPLADIERAAARFWGTLTFGAHANGYLADAGGRPTHLWLGRRSLTKAIDPGLLDNLIGGGVPLGQTPFETLVREGWEEAGLATPQLHVARPGRVIQLQRELPEGLQVERLHVFDIELPPGLTPANQDGEVSAYHCVPVEQALALAQAGEMTVDAALVTLDFALRHQLLPAAQAAALAQATAGLWWEPAGIQSI</sequence>
<evidence type="ECO:0000313" key="3">
    <source>
        <dbReference type="Proteomes" id="UP001056201"/>
    </source>
</evidence>
<dbReference type="SUPFAM" id="SSF55811">
    <property type="entry name" value="Nudix"/>
    <property type="match status" value="1"/>
</dbReference>
<accession>A0ABY4SBD6</accession>
<dbReference type="PROSITE" id="PS51462">
    <property type="entry name" value="NUDIX"/>
    <property type="match status" value="1"/>
</dbReference>
<name>A0ABY4SBD6_AQUTE</name>
<dbReference type="Pfam" id="PF00293">
    <property type="entry name" value="NUDIX"/>
    <property type="match status" value="1"/>
</dbReference>
<reference evidence="2" key="1">
    <citation type="submission" date="2022-05" db="EMBL/GenBank/DDBJ databases">
        <title>An RpoN-dependent PEP-CTERM gene is involved in floc formation of an Aquincola tertiaricarbonis strain.</title>
        <authorList>
            <person name="Qiu D."/>
            <person name="Xia M."/>
        </authorList>
    </citation>
    <scope>NUCLEOTIDE SEQUENCE</scope>
    <source>
        <strain evidence="2">RN12</strain>
    </source>
</reference>
<dbReference type="InterPro" id="IPR000086">
    <property type="entry name" value="NUDIX_hydrolase_dom"/>
</dbReference>
<proteinExistence type="predicted"/>
<dbReference type="Pfam" id="PF15916">
    <property type="entry name" value="DUF4743"/>
    <property type="match status" value="1"/>
</dbReference>
<protein>
    <submittedName>
        <fullName evidence="2">DUF4743 domain-containing protein</fullName>
    </submittedName>
</protein>
<dbReference type="InterPro" id="IPR031804">
    <property type="entry name" value="DUF4743"/>
</dbReference>
<dbReference type="RefSeq" id="WP_250198121.1">
    <property type="nucleotide sequence ID" value="NZ_CP097636.1"/>
</dbReference>
<keyword evidence="3" id="KW-1185">Reference proteome</keyword>
<dbReference type="InterPro" id="IPR015797">
    <property type="entry name" value="NUDIX_hydrolase-like_dom_sf"/>
</dbReference>
<dbReference type="Gene3D" id="3.90.79.10">
    <property type="entry name" value="Nucleoside Triphosphate Pyrophosphohydrolase"/>
    <property type="match status" value="1"/>
</dbReference>
<dbReference type="EMBL" id="CP097636">
    <property type="protein sequence ID" value="URI09910.1"/>
    <property type="molecule type" value="Genomic_DNA"/>
</dbReference>
<organism evidence="2 3">
    <name type="scientific">Aquincola tertiaricarbonis</name>
    <dbReference type="NCBI Taxonomy" id="391953"/>
    <lineage>
        <taxon>Bacteria</taxon>
        <taxon>Pseudomonadati</taxon>
        <taxon>Pseudomonadota</taxon>
        <taxon>Betaproteobacteria</taxon>
        <taxon>Burkholderiales</taxon>
        <taxon>Sphaerotilaceae</taxon>
        <taxon>Aquincola</taxon>
    </lineage>
</organism>
<dbReference type="CDD" id="cd03676">
    <property type="entry name" value="NUDIX_Tnr3_like"/>
    <property type="match status" value="1"/>
</dbReference>